<organism evidence="7 8">
    <name type="scientific">Sphingomonas palmae</name>
    <dbReference type="NCBI Taxonomy" id="1855283"/>
    <lineage>
        <taxon>Bacteria</taxon>
        <taxon>Pseudomonadati</taxon>
        <taxon>Pseudomonadota</taxon>
        <taxon>Alphaproteobacteria</taxon>
        <taxon>Sphingomonadales</taxon>
        <taxon>Sphingomonadaceae</taxon>
        <taxon>Sphingomonas</taxon>
    </lineage>
</organism>
<dbReference type="GO" id="GO:0009279">
    <property type="term" value="C:cell outer membrane"/>
    <property type="evidence" value="ECO:0007669"/>
    <property type="project" value="UniProtKB-SubCell"/>
</dbReference>
<sequence>MRMLMIAATAATVMAVPAHAGPRGGMAPVRPGSWNAPRPGGWNGPKPGGWNAPRPGGWNGHRPGGWNGPRPIGGNSCLGGCRPRWGGHINNRWWGGMRAPGGWGAYRRPVRGFVLPSYWVSPNWYVNDWSTYGLYAPPVGYSWSRYYDDAVLVDGRGSVYDSVGGIGWDRFDGQGVDYTYRGDAYDNGYGAAYGGYATRDRDNGLGGAVIGGVAGGVAGNVIAGRGNRLLGTAIGAGAGALVGREIDRNDRAGRVPVAPAVGPDYGAPYPAPGGYAGQGAPVVAYQEGRYGGDYAGTTYSGVTRYATAGAGYPPPPGYGPGPQIAYPAPSVVAGNGTVVTTSSTVGSVGYYANGWYYPGTTITTVTVSGGSNANVVEEEVYEDASYGHAKGYRYKGKCNC</sequence>
<dbReference type="InterPro" id="IPR008816">
    <property type="entry name" value="Gly_zipper_2TM_dom"/>
</dbReference>
<dbReference type="InterPro" id="IPR024572">
    <property type="entry name" value="RcnB"/>
</dbReference>
<evidence type="ECO:0000313" key="8">
    <source>
        <dbReference type="Proteomes" id="UP000199214"/>
    </source>
</evidence>
<dbReference type="Proteomes" id="UP000199214">
    <property type="component" value="Unassembled WGS sequence"/>
</dbReference>
<name>A0A1H7PPJ8_9SPHN</name>
<evidence type="ECO:0000256" key="3">
    <source>
        <dbReference type="ARBA" id="ARBA00015281"/>
    </source>
</evidence>
<keyword evidence="4" id="KW-0449">Lipoprotein</keyword>
<reference evidence="8" key="1">
    <citation type="submission" date="2016-10" db="EMBL/GenBank/DDBJ databases">
        <authorList>
            <person name="Varghese N."/>
            <person name="Submissions S."/>
        </authorList>
    </citation>
    <scope>NUCLEOTIDE SEQUENCE [LARGE SCALE GENOMIC DNA]</scope>
    <source>
        <strain evidence="8">JS21-1</strain>
    </source>
</reference>
<dbReference type="Pfam" id="PF11776">
    <property type="entry name" value="RcnB"/>
    <property type="match status" value="1"/>
</dbReference>
<gene>
    <name evidence="7" type="ORF">SAMN05216382_1912</name>
</gene>
<feature type="domain" description="Glycine zipper 2TM" evidence="6">
    <location>
        <begin position="206"/>
        <end position="246"/>
    </location>
</feature>
<evidence type="ECO:0000313" key="7">
    <source>
        <dbReference type="EMBL" id="SEL37761.1"/>
    </source>
</evidence>
<protein>
    <recommendedName>
        <fullName evidence="3">17 kDa surface antigen</fullName>
    </recommendedName>
</protein>
<evidence type="ECO:0000256" key="4">
    <source>
        <dbReference type="ARBA" id="ARBA00023288"/>
    </source>
</evidence>
<feature type="signal peptide" evidence="5">
    <location>
        <begin position="1"/>
        <end position="20"/>
    </location>
</feature>
<keyword evidence="5" id="KW-0732">Signal</keyword>
<comment type="subcellular location">
    <subcellularLocation>
        <location evidence="1">Cell outer membrane</location>
        <topology evidence="1">Lipid-anchor</topology>
    </subcellularLocation>
</comment>
<evidence type="ECO:0000256" key="1">
    <source>
        <dbReference type="ARBA" id="ARBA00004459"/>
    </source>
</evidence>
<proteinExistence type="inferred from homology"/>
<dbReference type="AlphaFoldDB" id="A0A1H7PPJ8"/>
<evidence type="ECO:0000259" key="6">
    <source>
        <dbReference type="Pfam" id="PF05433"/>
    </source>
</evidence>
<accession>A0A1H7PPJ8</accession>
<evidence type="ECO:0000256" key="2">
    <source>
        <dbReference type="ARBA" id="ARBA00008681"/>
    </source>
</evidence>
<dbReference type="RefSeq" id="WP_245708383.1">
    <property type="nucleotide sequence ID" value="NZ_FNZZ01000003.1"/>
</dbReference>
<dbReference type="Pfam" id="PF05433">
    <property type="entry name" value="Rick_17kDa_Anti"/>
    <property type="match status" value="1"/>
</dbReference>
<feature type="chain" id="PRO_5011548047" description="17 kDa surface antigen" evidence="5">
    <location>
        <begin position="21"/>
        <end position="400"/>
    </location>
</feature>
<dbReference type="EMBL" id="FNZZ01000003">
    <property type="protein sequence ID" value="SEL37761.1"/>
    <property type="molecule type" value="Genomic_DNA"/>
</dbReference>
<dbReference type="Gene3D" id="3.10.450.160">
    <property type="entry name" value="inner membrane protein cigr"/>
    <property type="match status" value="1"/>
</dbReference>
<keyword evidence="8" id="KW-1185">Reference proteome</keyword>
<dbReference type="STRING" id="1855283.SAMN05216382_1912"/>
<evidence type="ECO:0000256" key="5">
    <source>
        <dbReference type="SAM" id="SignalP"/>
    </source>
</evidence>
<comment type="similarity">
    <text evidence="2">Belongs to the rickettsiale 17 kDa surface antigen family.</text>
</comment>